<dbReference type="Gene3D" id="2.120.10.80">
    <property type="entry name" value="Kelch-type beta propeller"/>
    <property type="match status" value="1"/>
</dbReference>
<gene>
    <name evidence="3" type="ORF">LTR84_007502</name>
</gene>
<dbReference type="Proteomes" id="UP001358417">
    <property type="component" value="Unassembled WGS sequence"/>
</dbReference>
<feature type="region of interest" description="Disordered" evidence="1">
    <location>
        <begin position="436"/>
        <end position="509"/>
    </location>
</feature>
<evidence type="ECO:0008006" key="5">
    <source>
        <dbReference type="Google" id="ProtNLM"/>
    </source>
</evidence>
<keyword evidence="2" id="KW-0812">Transmembrane</keyword>
<evidence type="ECO:0000256" key="1">
    <source>
        <dbReference type="SAM" id="MobiDB-lite"/>
    </source>
</evidence>
<name>A0AAV9MYU3_9EURO</name>
<comment type="caution">
    <text evidence="3">The sequence shown here is derived from an EMBL/GenBank/DDBJ whole genome shotgun (WGS) entry which is preliminary data.</text>
</comment>
<evidence type="ECO:0000313" key="3">
    <source>
        <dbReference type="EMBL" id="KAK5046741.1"/>
    </source>
</evidence>
<dbReference type="GeneID" id="89975668"/>
<dbReference type="InterPro" id="IPR011043">
    <property type="entry name" value="Gal_Oxase/kelch_b-propeller"/>
</dbReference>
<dbReference type="RefSeq" id="XP_064702324.1">
    <property type="nucleotide sequence ID" value="XM_064851055.1"/>
</dbReference>
<feature type="transmembrane region" description="Helical" evidence="2">
    <location>
        <begin position="402"/>
        <end position="428"/>
    </location>
</feature>
<dbReference type="InterPro" id="IPR015915">
    <property type="entry name" value="Kelch-typ_b-propeller"/>
</dbReference>
<keyword evidence="2" id="KW-0472">Membrane</keyword>
<sequence>MEGLPAWQFQKPNDGKAKFQITNHGGLFISADQKKLWYQGGHFYNAAGWNESLYHVDKPDIPEWQLWELDLTNHLQKPNGWLDVTNGVAGHENVNRTFAGASVSVPGIGKSFWIGGASTPRTSRTTPIDRFETTSQMLIFDETRREISSSNYSGSWSDSGDYGYYHGKLLHLPIGSGAGYLLSLMSLAAPAYESWVDPDGDGGSREDIVPPVTNVSWKTIPLYDLQQERWITQETSYFEEELPEPRTRFCAALFHNELNCTWDLWVHGGQRPTEDETATTAIYVLSMPSFTWKRVVPLFPELNELRSHTCHAVGDQLLIVGGYPTGQTVLRETSIDDQYIKVLRIGDSLTWTDTYQPETTYQTPDDVQRAATGQEPFYPWADDRLREAFECKQPPDPHPPPLPVAAIAGGVVGGVFGVFVVFVALWVLRRHRRAKKAHGAAKLEGNDPRSPLYGQPEAIKDGNLQPAATVVQTRASPARDTPDDGSGQREHELEGSTPDEHVAMRQRSI</sequence>
<feature type="compositionally biased region" description="Basic and acidic residues" evidence="1">
    <location>
        <begin position="480"/>
        <end position="503"/>
    </location>
</feature>
<evidence type="ECO:0000256" key="2">
    <source>
        <dbReference type="SAM" id="Phobius"/>
    </source>
</evidence>
<dbReference type="AlphaFoldDB" id="A0AAV9MYU3"/>
<evidence type="ECO:0000313" key="4">
    <source>
        <dbReference type="Proteomes" id="UP001358417"/>
    </source>
</evidence>
<dbReference type="SUPFAM" id="SSF50965">
    <property type="entry name" value="Galactose oxidase, central domain"/>
    <property type="match status" value="1"/>
</dbReference>
<keyword evidence="2" id="KW-1133">Transmembrane helix</keyword>
<keyword evidence="4" id="KW-1185">Reference proteome</keyword>
<reference evidence="3 4" key="1">
    <citation type="submission" date="2023-08" db="EMBL/GenBank/DDBJ databases">
        <title>Black Yeasts Isolated from many extreme environments.</title>
        <authorList>
            <person name="Coleine C."/>
            <person name="Stajich J.E."/>
            <person name="Selbmann L."/>
        </authorList>
    </citation>
    <scope>NUCLEOTIDE SEQUENCE [LARGE SCALE GENOMIC DNA]</scope>
    <source>
        <strain evidence="3 4">CCFEE 5792</strain>
    </source>
</reference>
<protein>
    <recommendedName>
        <fullName evidence="5">Kelch repeat protein</fullName>
    </recommendedName>
</protein>
<organism evidence="3 4">
    <name type="scientific">Exophiala bonariae</name>
    <dbReference type="NCBI Taxonomy" id="1690606"/>
    <lineage>
        <taxon>Eukaryota</taxon>
        <taxon>Fungi</taxon>
        <taxon>Dikarya</taxon>
        <taxon>Ascomycota</taxon>
        <taxon>Pezizomycotina</taxon>
        <taxon>Eurotiomycetes</taxon>
        <taxon>Chaetothyriomycetidae</taxon>
        <taxon>Chaetothyriales</taxon>
        <taxon>Herpotrichiellaceae</taxon>
        <taxon>Exophiala</taxon>
    </lineage>
</organism>
<dbReference type="EMBL" id="JAVRRD010000029">
    <property type="protein sequence ID" value="KAK5046741.1"/>
    <property type="molecule type" value="Genomic_DNA"/>
</dbReference>
<proteinExistence type="predicted"/>
<accession>A0AAV9MYU3</accession>